<accession>A9E0V3</accession>
<protein>
    <submittedName>
        <fullName evidence="1">Uncharacterized protein</fullName>
    </submittedName>
</protein>
<reference evidence="1 2" key="1">
    <citation type="journal article" date="2011" name="J. Bacteriol.">
        <title>Genome sequence of the algicidal bacterium Kordia algicida OT-1.</title>
        <authorList>
            <person name="Lee H.S."/>
            <person name="Kang S.G."/>
            <person name="Kwon K.K."/>
            <person name="Lee J.H."/>
            <person name="Kim S.J."/>
        </authorList>
    </citation>
    <scope>NUCLEOTIDE SEQUENCE [LARGE SCALE GENOMIC DNA]</scope>
    <source>
        <strain evidence="1 2">OT-1</strain>
    </source>
</reference>
<dbReference type="OrthoDB" id="1496140at2"/>
<dbReference type="HOGENOM" id="CLU_2273643_0_0_10"/>
<dbReference type="RefSeq" id="WP_007096901.1">
    <property type="nucleotide sequence ID" value="NZ_CP142125.1"/>
</dbReference>
<keyword evidence="2" id="KW-1185">Reference proteome</keyword>
<sequence>MGRILCKKHGTQAFYEMCVHCYADVTRGVKSKVHTIAILNLKICDDCYREHTFKEIENIELDEVLKLSDDKVNTIEMLIFQKYNSIEKKGICIKCYEDINIL</sequence>
<name>A9E0V3_9FLAO</name>
<comment type="caution">
    <text evidence="1">The sequence shown here is derived from an EMBL/GenBank/DDBJ whole genome shotgun (WGS) entry which is preliminary data.</text>
</comment>
<gene>
    <name evidence="1" type="ORF">KAOT1_21886</name>
</gene>
<dbReference type="EMBL" id="ABIB01000007">
    <property type="protein sequence ID" value="EDP95547.1"/>
    <property type="molecule type" value="Genomic_DNA"/>
</dbReference>
<organism evidence="1 2">
    <name type="scientific">Kordia algicida OT-1</name>
    <dbReference type="NCBI Taxonomy" id="391587"/>
    <lineage>
        <taxon>Bacteria</taxon>
        <taxon>Pseudomonadati</taxon>
        <taxon>Bacteroidota</taxon>
        <taxon>Flavobacteriia</taxon>
        <taxon>Flavobacteriales</taxon>
        <taxon>Flavobacteriaceae</taxon>
        <taxon>Kordia</taxon>
    </lineage>
</organism>
<proteinExistence type="predicted"/>
<evidence type="ECO:0000313" key="1">
    <source>
        <dbReference type="EMBL" id="EDP95547.1"/>
    </source>
</evidence>
<dbReference type="AlphaFoldDB" id="A9E0V3"/>
<evidence type="ECO:0000313" key="2">
    <source>
        <dbReference type="Proteomes" id="UP000002945"/>
    </source>
</evidence>
<dbReference type="Proteomes" id="UP000002945">
    <property type="component" value="Unassembled WGS sequence"/>
</dbReference>